<sequence length="942" mass="103566">MTEIQAKSIPHLLKGKDVLAAAKTGSGKTLAFLVPACDLLYNVKFLPRNGAGAIAISPTRELANQIYDVLRNISKYMSQSIAVCIGGMNRKPEAEKLAKGVNILVATPGRLLDHMQNTKGFVFHNLVNLIIDEADRILEVGFEEEMNLIIKMLPKKRQTSLFSATQTRKVADLARLSLSKPVFVEVKTQDNVSTVAGLTQGYVVCPANTRFLLLFTFLKRNKDKKVMVFMSACNSVKFHDELLNYIDLPVNCIHGHKKQSARSSTYYQFCAADTGILLCTDVAARGLDIPKVDWIVQYDPPDEPKEYIHRVGRTARGASGKGKALLFLMPEELGFLHYLRRAGVPVAEYSFPSSKVANIQSQLERVIEKNYHLHRSSRDAYRSYMHAYAAHSHKDCFDVHKLDLAQVAKAFGFAHPPKVELNLKHTARKKATGTKGTLKKQLSAKSSGHQFSADNPYGKRDAGDKRHKAWPDARRRRGDSRPNSSDKWWAEGERPPGRRASRPARSWRSGSASRSRSRSATVPKDGYGYGYGHSRNKGLRAPAPAEVQTAPKAANGQKQKRTVPRPKKRLKKSAKSAPGPGAGVAAGPKGGEEHVVEDGELPTLQHDPYQLLDPTDPILPPKGSQRAMDDLGNFQLQLQVFAASVPGLAETPLGSWAEQRPSLEICLGDICKETKVATWDEAAGSSRATCWIPSGQECPWRFDDTLTFTASVEELNTHSALSFRLRVQSGLSLGVVTVKLPTDIRAVATADLLRHVLPICNPTQPGERFRYQSSVQMVTLKAVDASEAGSIAVLFALDANPKEVLAAAASITAATKPSLRRSEATTRPPWWLECCSSEQGRRVCSEHCAEDQAEQDGDTSLNLPTLLRRPEPPSLPSPEQAPDGWICRRGPGGRMFWHHKALGPAPWEAVPSGLKNNRAFYRSIMGKVADLSDLPQSSDSML</sequence>
<evidence type="ECO:0000256" key="6">
    <source>
        <dbReference type="ARBA" id="ARBA00024357"/>
    </source>
</evidence>
<dbReference type="GO" id="GO:0005524">
    <property type="term" value="F:ATP binding"/>
    <property type="evidence" value="ECO:0007669"/>
    <property type="project" value="UniProtKB-UniRule"/>
</dbReference>
<gene>
    <name evidence="12" type="primary">ddx18</name>
    <name evidence="12" type="ORF">AK812_SmicGene25089</name>
</gene>
<accession>A0A1Q9DCU6</accession>
<keyword evidence="13" id="KW-1185">Reference proteome</keyword>
<comment type="domain">
    <text evidence="8">The Q motif is unique to and characteristic of the DEAD box family of RNA helicases and controls ATP binding and hydrolysis.</text>
</comment>
<feature type="compositionally biased region" description="Polar residues" evidence="9">
    <location>
        <begin position="443"/>
        <end position="453"/>
    </location>
</feature>
<dbReference type="SMART" id="SM00490">
    <property type="entry name" value="HELICc"/>
    <property type="match status" value="1"/>
</dbReference>
<keyword evidence="2 8" id="KW-0378">Hydrolase</keyword>
<dbReference type="InterPro" id="IPR014001">
    <property type="entry name" value="Helicase_ATP-bd"/>
</dbReference>
<dbReference type="Gene3D" id="3.40.50.300">
    <property type="entry name" value="P-loop containing nucleotide triphosphate hydrolases"/>
    <property type="match status" value="2"/>
</dbReference>
<evidence type="ECO:0000259" key="11">
    <source>
        <dbReference type="PROSITE" id="PS51194"/>
    </source>
</evidence>
<dbReference type="InterPro" id="IPR011545">
    <property type="entry name" value="DEAD/DEAH_box_helicase_dom"/>
</dbReference>
<evidence type="ECO:0000313" key="13">
    <source>
        <dbReference type="Proteomes" id="UP000186817"/>
    </source>
</evidence>
<dbReference type="SMART" id="SM00487">
    <property type="entry name" value="DEXDc"/>
    <property type="match status" value="1"/>
</dbReference>
<evidence type="ECO:0000256" key="9">
    <source>
        <dbReference type="SAM" id="MobiDB-lite"/>
    </source>
</evidence>
<evidence type="ECO:0000256" key="4">
    <source>
        <dbReference type="ARBA" id="ARBA00022840"/>
    </source>
</evidence>
<feature type="domain" description="Helicase C-terminal" evidence="11">
    <location>
        <begin position="197"/>
        <end position="367"/>
    </location>
</feature>
<evidence type="ECO:0000256" key="1">
    <source>
        <dbReference type="ARBA" id="ARBA00022741"/>
    </source>
</evidence>
<dbReference type="AlphaFoldDB" id="A0A1Q9DCU6"/>
<dbReference type="Pfam" id="PF00270">
    <property type="entry name" value="DEAD"/>
    <property type="match status" value="1"/>
</dbReference>
<organism evidence="12 13">
    <name type="scientific">Symbiodinium microadriaticum</name>
    <name type="common">Dinoflagellate</name>
    <name type="synonym">Zooxanthella microadriatica</name>
    <dbReference type="NCBI Taxonomy" id="2951"/>
    <lineage>
        <taxon>Eukaryota</taxon>
        <taxon>Sar</taxon>
        <taxon>Alveolata</taxon>
        <taxon>Dinophyceae</taxon>
        <taxon>Suessiales</taxon>
        <taxon>Symbiodiniaceae</taxon>
        <taxon>Symbiodinium</taxon>
    </lineage>
</organism>
<feature type="compositionally biased region" description="Basic and acidic residues" evidence="9">
    <location>
        <begin position="457"/>
        <end position="473"/>
    </location>
</feature>
<dbReference type="PANTHER" id="PTHR24031">
    <property type="entry name" value="RNA HELICASE"/>
    <property type="match status" value="1"/>
</dbReference>
<dbReference type="SMART" id="SM01178">
    <property type="entry name" value="DUF4217"/>
    <property type="match status" value="1"/>
</dbReference>
<comment type="catalytic activity">
    <reaction evidence="7 8">
        <text>ATP + H2O = ADP + phosphate + H(+)</text>
        <dbReference type="Rhea" id="RHEA:13065"/>
        <dbReference type="ChEBI" id="CHEBI:15377"/>
        <dbReference type="ChEBI" id="CHEBI:15378"/>
        <dbReference type="ChEBI" id="CHEBI:30616"/>
        <dbReference type="ChEBI" id="CHEBI:43474"/>
        <dbReference type="ChEBI" id="CHEBI:456216"/>
        <dbReference type="EC" id="3.6.4.13"/>
    </reaction>
</comment>
<dbReference type="PROSITE" id="PS51192">
    <property type="entry name" value="HELICASE_ATP_BIND_1"/>
    <property type="match status" value="1"/>
</dbReference>
<dbReference type="Pfam" id="PF13959">
    <property type="entry name" value="CTE_SPB4"/>
    <property type="match status" value="1"/>
</dbReference>
<dbReference type="EC" id="3.6.4.13" evidence="8"/>
<dbReference type="CDD" id="cd17942">
    <property type="entry name" value="DEADc_DDX18"/>
    <property type="match status" value="1"/>
</dbReference>
<feature type="region of interest" description="Disordered" evidence="9">
    <location>
        <begin position="849"/>
        <end position="884"/>
    </location>
</feature>
<feature type="compositionally biased region" description="Low complexity" evidence="9">
    <location>
        <begin position="503"/>
        <end position="520"/>
    </location>
</feature>
<protein>
    <recommendedName>
        <fullName evidence="8">ATP-dependent RNA helicase</fullName>
        <ecNumber evidence="8">3.6.4.13</ecNumber>
    </recommendedName>
</protein>
<feature type="compositionally biased region" description="Low complexity" evidence="9">
    <location>
        <begin position="575"/>
        <end position="587"/>
    </location>
</feature>
<dbReference type="InterPro" id="IPR025313">
    <property type="entry name" value="SPB4-like_CTE"/>
</dbReference>
<evidence type="ECO:0000256" key="2">
    <source>
        <dbReference type="ARBA" id="ARBA00022801"/>
    </source>
</evidence>
<evidence type="ECO:0000313" key="12">
    <source>
        <dbReference type="EMBL" id="OLP93046.1"/>
    </source>
</evidence>
<dbReference type="GO" id="GO:0016887">
    <property type="term" value="F:ATP hydrolysis activity"/>
    <property type="evidence" value="ECO:0007669"/>
    <property type="project" value="RHEA"/>
</dbReference>
<dbReference type="InterPro" id="IPR001650">
    <property type="entry name" value="Helicase_C-like"/>
</dbReference>
<evidence type="ECO:0000256" key="5">
    <source>
        <dbReference type="ARBA" id="ARBA00022884"/>
    </source>
</evidence>
<dbReference type="EMBL" id="LSRX01000596">
    <property type="protein sequence ID" value="OLP93046.1"/>
    <property type="molecule type" value="Genomic_DNA"/>
</dbReference>
<reference evidence="12 13" key="1">
    <citation type="submission" date="2016-02" db="EMBL/GenBank/DDBJ databases">
        <title>Genome analysis of coral dinoflagellate symbionts highlights evolutionary adaptations to a symbiotic lifestyle.</title>
        <authorList>
            <person name="Aranda M."/>
            <person name="Li Y."/>
            <person name="Liew Y.J."/>
            <person name="Baumgarten S."/>
            <person name="Simakov O."/>
            <person name="Wilson M."/>
            <person name="Piel J."/>
            <person name="Ashoor H."/>
            <person name="Bougouffa S."/>
            <person name="Bajic V.B."/>
            <person name="Ryu T."/>
            <person name="Ravasi T."/>
            <person name="Bayer T."/>
            <person name="Micklem G."/>
            <person name="Kim H."/>
            <person name="Bhak J."/>
            <person name="Lajeunesse T.C."/>
            <person name="Voolstra C.R."/>
        </authorList>
    </citation>
    <scope>NUCLEOTIDE SEQUENCE [LARGE SCALE GENOMIC DNA]</scope>
    <source>
        <strain evidence="12 13">CCMP2467</strain>
    </source>
</reference>
<feature type="region of interest" description="Disordered" evidence="9">
    <location>
        <begin position="427"/>
        <end position="626"/>
    </location>
</feature>
<comment type="caution">
    <text evidence="12">The sequence shown here is derived from an EMBL/GenBank/DDBJ whole genome shotgun (WGS) entry which is preliminary data.</text>
</comment>
<dbReference type="InterPro" id="IPR027417">
    <property type="entry name" value="P-loop_NTPase"/>
</dbReference>
<evidence type="ECO:0000259" key="10">
    <source>
        <dbReference type="PROSITE" id="PS51192"/>
    </source>
</evidence>
<dbReference type="PROSITE" id="PS00039">
    <property type="entry name" value="DEAD_ATP_HELICASE"/>
    <property type="match status" value="1"/>
</dbReference>
<dbReference type="InterPro" id="IPR000629">
    <property type="entry name" value="RNA-helicase_DEAD-box_CS"/>
</dbReference>
<dbReference type="SUPFAM" id="SSF52540">
    <property type="entry name" value="P-loop containing nucleoside triphosphate hydrolases"/>
    <property type="match status" value="1"/>
</dbReference>
<feature type="compositionally biased region" description="Basic residues" evidence="9">
    <location>
        <begin position="558"/>
        <end position="574"/>
    </location>
</feature>
<dbReference type="GO" id="GO:0003723">
    <property type="term" value="F:RNA binding"/>
    <property type="evidence" value="ECO:0007669"/>
    <property type="project" value="UniProtKB-UniRule"/>
</dbReference>
<keyword evidence="3 8" id="KW-0347">Helicase</keyword>
<evidence type="ECO:0000256" key="7">
    <source>
        <dbReference type="ARBA" id="ARBA00047984"/>
    </source>
</evidence>
<evidence type="ECO:0000256" key="8">
    <source>
        <dbReference type="RuleBase" id="RU365068"/>
    </source>
</evidence>
<feature type="domain" description="Helicase ATP-binding" evidence="10">
    <location>
        <begin position="9"/>
        <end position="184"/>
    </location>
</feature>
<comment type="function">
    <text evidence="8">RNA helicase.</text>
</comment>
<keyword evidence="5 8" id="KW-0694">RNA-binding</keyword>
<dbReference type="PROSITE" id="PS51194">
    <property type="entry name" value="HELICASE_CTER"/>
    <property type="match status" value="1"/>
</dbReference>
<name>A0A1Q9DCU6_SYMMI</name>
<dbReference type="InterPro" id="IPR044773">
    <property type="entry name" value="DDX18/Has1_DEADc"/>
</dbReference>
<dbReference type="Pfam" id="PF00271">
    <property type="entry name" value="Helicase_C"/>
    <property type="match status" value="1"/>
</dbReference>
<dbReference type="GO" id="GO:0003724">
    <property type="term" value="F:RNA helicase activity"/>
    <property type="evidence" value="ECO:0007669"/>
    <property type="project" value="UniProtKB-EC"/>
</dbReference>
<dbReference type="OrthoDB" id="10259640at2759"/>
<proteinExistence type="inferred from homology"/>
<dbReference type="Proteomes" id="UP000186817">
    <property type="component" value="Unassembled WGS sequence"/>
</dbReference>
<evidence type="ECO:0000256" key="3">
    <source>
        <dbReference type="ARBA" id="ARBA00022806"/>
    </source>
</evidence>
<comment type="similarity">
    <text evidence="6">Belongs to the DEAD box helicase family. DDX18/HAS1 subfamily.</text>
</comment>
<dbReference type="FunFam" id="3.40.50.300:FF:000379">
    <property type="entry name" value="RNA helicase"/>
    <property type="match status" value="1"/>
</dbReference>
<keyword evidence="4 8" id="KW-0067">ATP-binding</keyword>
<dbReference type="CDD" id="cd18787">
    <property type="entry name" value="SF2_C_DEAD"/>
    <property type="match status" value="1"/>
</dbReference>
<keyword evidence="1 8" id="KW-0547">Nucleotide-binding</keyword>